<proteinExistence type="predicted"/>
<dbReference type="VEuPathDB" id="FungiDB:BD410DRAFT_689367"/>
<gene>
    <name evidence="2" type="ORF">BD410DRAFT_689367</name>
</gene>
<evidence type="ECO:0000313" key="2">
    <source>
        <dbReference type="EMBL" id="TDL17554.1"/>
    </source>
</evidence>
<name>A0A4Y7PQA4_9AGAM</name>
<evidence type="ECO:0000313" key="3">
    <source>
        <dbReference type="Proteomes" id="UP000294933"/>
    </source>
</evidence>
<dbReference type="Proteomes" id="UP000294933">
    <property type="component" value="Unassembled WGS sequence"/>
</dbReference>
<accession>A0A4Y7PQA4</accession>
<dbReference type="AlphaFoldDB" id="A0A4Y7PQA4"/>
<protein>
    <submittedName>
        <fullName evidence="2">Uncharacterized protein</fullName>
    </submittedName>
</protein>
<dbReference type="STRING" id="50990.A0A4Y7PQA4"/>
<feature type="region of interest" description="Disordered" evidence="1">
    <location>
        <begin position="183"/>
        <end position="233"/>
    </location>
</feature>
<dbReference type="OrthoDB" id="2636278at2759"/>
<organism evidence="2 3">
    <name type="scientific">Rickenella mellea</name>
    <dbReference type="NCBI Taxonomy" id="50990"/>
    <lineage>
        <taxon>Eukaryota</taxon>
        <taxon>Fungi</taxon>
        <taxon>Dikarya</taxon>
        <taxon>Basidiomycota</taxon>
        <taxon>Agaricomycotina</taxon>
        <taxon>Agaricomycetes</taxon>
        <taxon>Hymenochaetales</taxon>
        <taxon>Rickenellaceae</taxon>
        <taxon>Rickenella</taxon>
    </lineage>
</organism>
<feature type="compositionally biased region" description="Basic and acidic residues" evidence="1">
    <location>
        <begin position="183"/>
        <end position="213"/>
    </location>
</feature>
<keyword evidence="3" id="KW-1185">Reference proteome</keyword>
<evidence type="ECO:0000256" key="1">
    <source>
        <dbReference type="SAM" id="MobiDB-lite"/>
    </source>
</evidence>
<reference evidence="2 3" key="1">
    <citation type="submission" date="2018-06" db="EMBL/GenBank/DDBJ databases">
        <title>A transcriptomic atlas of mushroom development highlights an independent origin of complex multicellularity.</title>
        <authorList>
            <consortium name="DOE Joint Genome Institute"/>
            <person name="Krizsan K."/>
            <person name="Almasi E."/>
            <person name="Merenyi Z."/>
            <person name="Sahu N."/>
            <person name="Viragh M."/>
            <person name="Koszo T."/>
            <person name="Mondo S."/>
            <person name="Kiss B."/>
            <person name="Balint B."/>
            <person name="Kues U."/>
            <person name="Barry K."/>
            <person name="Hegedus J.C."/>
            <person name="Henrissat B."/>
            <person name="Johnson J."/>
            <person name="Lipzen A."/>
            <person name="Ohm R."/>
            <person name="Nagy I."/>
            <person name="Pangilinan J."/>
            <person name="Yan J."/>
            <person name="Xiong Y."/>
            <person name="Grigoriev I.V."/>
            <person name="Hibbett D.S."/>
            <person name="Nagy L.G."/>
        </authorList>
    </citation>
    <scope>NUCLEOTIDE SEQUENCE [LARGE SCALE GENOMIC DNA]</scope>
    <source>
        <strain evidence="2 3">SZMC22713</strain>
    </source>
</reference>
<feature type="non-terminal residue" evidence="2">
    <location>
        <position position="233"/>
    </location>
</feature>
<feature type="non-terminal residue" evidence="2">
    <location>
        <position position="1"/>
    </location>
</feature>
<sequence length="233" mass="25967">TPSKRIRLMTAGLATTSSGSFLVSKARVTSAHKISAPVINRPPILPQPDWSLITAPRPGEYETKQQLLSRIEALTSGLELAQQHVTVLRAINEGANAQLVIQDMLGQKQNESLYSAENKKKTDRTKLFPEGKGRHLTDEKFIRELQAGEKAKTDNAAAKAKRRVDRAAKKVAKVAAEKEWQAAMERHKEDVKNWEDECKRLRDQKVLKKDLPKKPARPVKPKPAKETQGPDGS</sequence>
<dbReference type="EMBL" id="ML170220">
    <property type="protein sequence ID" value="TDL17554.1"/>
    <property type="molecule type" value="Genomic_DNA"/>
</dbReference>